<feature type="compositionally biased region" description="Low complexity" evidence="1">
    <location>
        <begin position="1116"/>
        <end position="1135"/>
    </location>
</feature>
<sequence>MSKRSAQGGQGGSSDDRMADFNMNNTPEEKPQRATAAQLAARKIRPMRSRRQTPAGNASAPAPTFGGAFNSIDSNTASSPMASSQPPSTGFTFGQNQSFPGANSTPSQSTQSGSTPFSFGASTTSSAAPSSFSFSSSFGGPQANNPFASMNTASNSQQPSQQPSQQSGGFSGFQGSIFSAPPAGSQSAAQQQQPLPSGSLFGAGGAQSNTGGLFGASNSAGSSTQNGTATPTTTNIFGQSTTASAPSNGVFGQSSAAKPPIFGQSNPFGGSDSMHTSPDAKSVTSQKSSFPSSAVGSTPSSPAPSKDDSTKNDSKPLFGGAFTGASTSSSESPAKFLFGAKPTEQTPASAPIFGATPTQTTAASTASKPAPAPAATNPPFSGLFGAAPSASPATPFQNPFQSSNLFSGAPSSTQKPSEEKKDQEPKPADKPKNPFQFNSSTTTAPSLFSSAGASSPAPASSTESSQPSSTGNLFAPKTTASSDQEKPKAAVSNPFGNLFNASKPATSNESVPEQKPAPANPFGNMFSPKPTETPKSSQAEKPANPSALFSSPAAATSPSNPSIFTPKPAAPTPAAAPQSLFKVNGEKPAAPATGSQLSKPSNFKDLESPKVAGAVDNAVKADVETVHRLRTLNECFKREVANADPSGKDFDAILQFYLRVRDTIGMPVATKRKAADDLPNGVVSKKVKSGTPIDADIPNKAATPSVGKTFGTAQDASPSSKKRRSIDDGEVNGTPKRVNGDSTTANIFAQSFSKSKTTESDEGSIQKETPSKPSTPTAKPALFSSTPATEPAKPQLSFSSSTTQGSTSTSLFSSSMSSAATTSSASSGTAPKNPFVLKPLGNQENGTSTSSMPAPPKFSAPAGGNFFAQFKAQSEKDAEKEKAKRKAEDFDSDEEDEAEWERKDAEQQRKKQEEHAARGKKHAKFVPGKGFVFEDEANEPEKTGEGAVAASSGASVFDNQEKSAPKSSNIFGHLSATPSEADDNVDDEDNNTEAASDVGDDQEDAAKTSTSDFASNAADSPALSSEDGDFAKALQKSKPTSGTDAASGGRSLFDRVSEPKRQADEEQKNPVSTLFGSSKFSSSLNTPVSSTQSGTSDSEKSALKPATSNLFGSANTGSSIFSSAGSSPGGATPSIFSKPSGDNTWKPDSPIKFAASPSASGSATPAASEAPKPFSSLFGAPSSLNKAGSGSTQPSTGFSFGNPSLQAPSVLGSSALASATTSRQSTPGVASDTGAEESGDGDAAENLPQADLRTGAGEENEDVVLENRARAMKHNKADGSWESQGVGFIRVLKHRTTSRGRILVRADPSGNVVLNTYLVDAISYKASGNSVQFMVPQAEGPPVLWALRVKTKDDAERLSKAMEETKS</sequence>
<protein>
    <recommendedName>
        <fullName evidence="2">RanBD1 domain-containing protein</fullName>
    </recommendedName>
</protein>
<feature type="region of interest" description="Disordered" evidence="1">
    <location>
        <begin position="1"/>
        <end position="608"/>
    </location>
</feature>
<feature type="compositionally biased region" description="Basic and acidic residues" evidence="1">
    <location>
        <begin position="873"/>
        <end position="889"/>
    </location>
</feature>
<reference evidence="3 4" key="1">
    <citation type="submission" date="2018-02" db="EMBL/GenBank/DDBJ databases">
        <title>The genomes of Aspergillus section Nigri reveals drivers in fungal speciation.</title>
        <authorList>
            <consortium name="DOE Joint Genome Institute"/>
            <person name="Vesth T.C."/>
            <person name="Nybo J."/>
            <person name="Theobald S."/>
            <person name="Brandl J."/>
            <person name="Frisvad J.C."/>
            <person name="Nielsen K.F."/>
            <person name="Lyhne E.K."/>
            <person name="Kogle M.E."/>
            <person name="Kuo A."/>
            <person name="Riley R."/>
            <person name="Clum A."/>
            <person name="Nolan M."/>
            <person name="Lipzen A."/>
            <person name="Salamov A."/>
            <person name="Henrissat B."/>
            <person name="Wiebenga A."/>
            <person name="De vries R.P."/>
            <person name="Grigoriev I.V."/>
            <person name="Mortensen U.H."/>
            <person name="Andersen M.R."/>
            <person name="Baker S.E."/>
        </authorList>
    </citation>
    <scope>NUCLEOTIDE SEQUENCE [LARGE SCALE GENOMIC DNA]</scope>
    <source>
        <strain evidence="3 4">CBS 114.80</strain>
    </source>
</reference>
<feature type="region of interest" description="Disordered" evidence="1">
    <location>
        <begin position="689"/>
        <end position="1259"/>
    </location>
</feature>
<feature type="compositionally biased region" description="Basic and acidic residues" evidence="1">
    <location>
        <begin position="416"/>
        <end position="432"/>
    </location>
</feature>
<feature type="compositionally biased region" description="Polar residues" evidence="1">
    <location>
        <begin position="235"/>
        <end position="256"/>
    </location>
</feature>
<evidence type="ECO:0000313" key="4">
    <source>
        <dbReference type="Proteomes" id="UP000248817"/>
    </source>
</evidence>
<dbReference type="PROSITE" id="PS50196">
    <property type="entry name" value="RANBD1"/>
    <property type="match status" value="1"/>
</dbReference>
<feature type="compositionally biased region" description="Polar residues" evidence="1">
    <location>
        <begin position="1007"/>
        <end position="1018"/>
    </location>
</feature>
<dbReference type="Pfam" id="PF00638">
    <property type="entry name" value="Ran_BP1"/>
    <property type="match status" value="1"/>
</dbReference>
<feature type="compositionally biased region" description="Low complexity" evidence="1">
    <location>
        <begin position="795"/>
        <end position="830"/>
    </location>
</feature>
<feature type="compositionally biased region" description="Low complexity" evidence="1">
    <location>
        <begin position="771"/>
        <end position="781"/>
    </location>
</feature>
<feature type="compositionally biased region" description="Acidic residues" evidence="1">
    <location>
        <begin position="980"/>
        <end position="991"/>
    </location>
</feature>
<feature type="compositionally biased region" description="Basic and acidic residues" evidence="1">
    <location>
        <begin position="900"/>
        <end position="917"/>
    </location>
</feature>
<feature type="compositionally biased region" description="Polar residues" evidence="1">
    <location>
        <begin position="842"/>
        <end position="852"/>
    </location>
</feature>
<feature type="compositionally biased region" description="Polar residues" evidence="1">
    <location>
        <begin position="142"/>
        <end position="155"/>
    </location>
</feature>
<feature type="compositionally biased region" description="Low complexity" evidence="1">
    <location>
        <begin position="318"/>
        <end position="330"/>
    </location>
</feature>
<feature type="compositionally biased region" description="Low complexity" evidence="1">
    <location>
        <begin position="1154"/>
        <end position="1171"/>
    </location>
</feature>
<dbReference type="CDD" id="cd13170">
    <property type="entry name" value="RanBD_NUP50"/>
    <property type="match status" value="1"/>
</dbReference>
<feature type="compositionally biased region" description="Acidic residues" evidence="1">
    <location>
        <begin position="890"/>
        <end position="899"/>
    </location>
</feature>
<feature type="compositionally biased region" description="Low complexity" evidence="1">
    <location>
        <begin position="224"/>
        <end position="234"/>
    </location>
</feature>
<feature type="compositionally biased region" description="Polar residues" evidence="1">
    <location>
        <begin position="391"/>
        <end position="415"/>
    </location>
</feature>
<feature type="compositionally biased region" description="Low complexity" evidence="1">
    <location>
        <begin position="542"/>
        <end position="577"/>
    </location>
</feature>
<feature type="compositionally biased region" description="Polar residues" evidence="1">
    <location>
        <begin position="282"/>
        <end position="300"/>
    </location>
</feature>
<evidence type="ECO:0000259" key="2">
    <source>
        <dbReference type="PROSITE" id="PS50196"/>
    </source>
</evidence>
<feature type="compositionally biased region" description="Polar residues" evidence="1">
    <location>
        <begin position="1106"/>
        <end position="1115"/>
    </location>
</feature>
<dbReference type="InterPro" id="IPR000156">
    <property type="entry name" value="Ran_bind_dom"/>
</dbReference>
<dbReference type="InterPro" id="IPR011993">
    <property type="entry name" value="PH-like_dom_sf"/>
</dbReference>
<feature type="compositionally biased region" description="Polar residues" evidence="1">
    <location>
        <begin position="89"/>
        <end position="103"/>
    </location>
</feature>
<feature type="compositionally biased region" description="Polar residues" evidence="1">
    <location>
        <begin position="1182"/>
        <end position="1207"/>
    </location>
</feature>
<dbReference type="Proteomes" id="UP000248817">
    <property type="component" value="Unassembled WGS sequence"/>
</dbReference>
<feature type="compositionally biased region" description="Low complexity" evidence="1">
    <location>
        <begin position="104"/>
        <end position="141"/>
    </location>
</feature>
<feature type="compositionally biased region" description="Polar residues" evidence="1">
    <location>
        <begin position="499"/>
        <end position="511"/>
    </location>
</feature>
<feature type="compositionally biased region" description="Low complexity" evidence="1">
    <location>
        <begin position="1072"/>
        <end position="1084"/>
    </location>
</feature>
<feature type="compositionally biased region" description="Basic and acidic residues" evidence="1">
    <location>
        <begin position="1052"/>
        <end position="1068"/>
    </location>
</feature>
<feature type="compositionally biased region" description="Low complexity" evidence="1">
    <location>
        <begin position="77"/>
        <end position="88"/>
    </location>
</feature>
<feature type="compositionally biased region" description="Polar residues" evidence="1">
    <location>
        <begin position="263"/>
        <end position="276"/>
    </location>
</feature>
<name>A0A2V5I4U0_9EURO</name>
<dbReference type="SUPFAM" id="SSF50729">
    <property type="entry name" value="PH domain-like"/>
    <property type="match status" value="1"/>
</dbReference>
<organism evidence="3 4">
    <name type="scientific">Aspergillus indologenus CBS 114.80</name>
    <dbReference type="NCBI Taxonomy" id="1450541"/>
    <lineage>
        <taxon>Eukaryota</taxon>
        <taxon>Fungi</taxon>
        <taxon>Dikarya</taxon>
        <taxon>Ascomycota</taxon>
        <taxon>Pezizomycotina</taxon>
        <taxon>Eurotiomycetes</taxon>
        <taxon>Eurotiomycetidae</taxon>
        <taxon>Eurotiales</taxon>
        <taxon>Aspergillaceae</taxon>
        <taxon>Aspergillus</taxon>
        <taxon>Aspergillus subgen. Circumdati</taxon>
    </lineage>
</organism>
<feature type="compositionally biased region" description="Low complexity" evidence="1">
    <location>
        <begin position="946"/>
        <end position="956"/>
    </location>
</feature>
<feature type="compositionally biased region" description="Polar residues" evidence="1">
    <location>
        <begin position="1085"/>
        <end position="1096"/>
    </location>
</feature>
<dbReference type="InterPro" id="IPR053074">
    <property type="entry name" value="NPC_Nucleoporin"/>
</dbReference>
<dbReference type="PANTHER" id="PTHR38697">
    <property type="entry name" value="NUCLEAR PORE COMPLEX PROTEIN SIMILAR TO S. CEREVISIAE NUP2 (EUROFUNG)"/>
    <property type="match status" value="1"/>
</dbReference>
<feature type="compositionally biased region" description="Basic residues" evidence="1">
    <location>
        <begin position="42"/>
        <end position="51"/>
    </location>
</feature>
<dbReference type="EMBL" id="KZ825534">
    <property type="protein sequence ID" value="PYI29254.1"/>
    <property type="molecule type" value="Genomic_DNA"/>
</dbReference>
<feature type="compositionally biased region" description="Polar residues" evidence="1">
    <location>
        <begin position="206"/>
        <end position="223"/>
    </location>
</feature>
<feature type="compositionally biased region" description="Low complexity" evidence="1">
    <location>
        <begin position="355"/>
        <end position="379"/>
    </location>
</feature>
<keyword evidence="4" id="KW-1185">Reference proteome</keyword>
<dbReference type="PANTHER" id="PTHR38697:SF1">
    <property type="entry name" value="NUCLEAR PORE COMPLEX PROTEIN SIMILAR TO S. CEREVISIAE NUP2 (EUROFUNG)"/>
    <property type="match status" value="1"/>
</dbReference>
<feature type="domain" description="RanBD1" evidence="2">
    <location>
        <begin position="1240"/>
        <end position="1367"/>
    </location>
</feature>
<gene>
    <name evidence="3" type="ORF">BP00DRAFT_242365</name>
</gene>
<accession>A0A2V5I4U0</accession>
<feature type="compositionally biased region" description="Polar residues" evidence="1">
    <location>
        <begin position="740"/>
        <end position="755"/>
    </location>
</feature>
<dbReference type="SMART" id="SM00160">
    <property type="entry name" value="RanBD"/>
    <property type="match status" value="1"/>
</dbReference>
<evidence type="ECO:0000256" key="1">
    <source>
        <dbReference type="SAM" id="MobiDB-lite"/>
    </source>
</evidence>
<proteinExistence type="predicted"/>
<feature type="compositionally biased region" description="Basic and acidic residues" evidence="1">
    <location>
        <begin position="305"/>
        <end position="314"/>
    </location>
</feature>
<feature type="compositionally biased region" description="Low complexity" evidence="1">
    <location>
        <begin position="444"/>
        <end position="469"/>
    </location>
</feature>
<feature type="compositionally biased region" description="Acidic residues" evidence="1">
    <location>
        <begin position="1234"/>
        <end position="1243"/>
    </location>
</feature>
<feature type="compositionally biased region" description="Low complexity" evidence="1">
    <location>
        <begin position="1213"/>
        <end position="1226"/>
    </location>
</feature>
<dbReference type="Gene3D" id="2.30.29.30">
    <property type="entry name" value="Pleckstrin-homology domain (PH domain)/Phosphotyrosine-binding domain (PTB)"/>
    <property type="match status" value="1"/>
</dbReference>
<evidence type="ECO:0000313" key="3">
    <source>
        <dbReference type="EMBL" id="PYI29254.1"/>
    </source>
</evidence>
<feature type="compositionally biased region" description="Low complexity" evidence="1">
    <location>
        <begin position="156"/>
        <end position="200"/>
    </location>
</feature>